<feature type="transmembrane region" description="Helical" evidence="7">
    <location>
        <begin position="436"/>
        <end position="454"/>
    </location>
</feature>
<feature type="transmembrane region" description="Helical" evidence="7">
    <location>
        <begin position="162"/>
        <end position="184"/>
    </location>
</feature>
<feature type="transmembrane region" description="Helical" evidence="7">
    <location>
        <begin position="74"/>
        <end position="95"/>
    </location>
</feature>
<dbReference type="RefSeq" id="WP_012085976.1">
    <property type="nucleotide sequence ID" value="NZ_JACHVY010000003.1"/>
</dbReference>
<evidence type="ECO:0000313" key="8">
    <source>
        <dbReference type="EMBL" id="MBB2902611.1"/>
    </source>
</evidence>
<evidence type="ECO:0000256" key="6">
    <source>
        <dbReference type="SAM" id="MobiDB-lite"/>
    </source>
</evidence>
<dbReference type="Pfam" id="PF02133">
    <property type="entry name" value="Transp_cyt_pur"/>
    <property type="match status" value="1"/>
</dbReference>
<proteinExistence type="inferred from homology"/>
<protein>
    <submittedName>
        <fullName evidence="8">NCS1 family nucleobase:cation symporter-1</fullName>
    </submittedName>
</protein>
<name>A0A7W4XY00_KINRA</name>
<evidence type="ECO:0000256" key="4">
    <source>
        <dbReference type="ARBA" id="ARBA00022989"/>
    </source>
</evidence>
<evidence type="ECO:0000256" key="7">
    <source>
        <dbReference type="SAM" id="Phobius"/>
    </source>
</evidence>
<feature type="transmembrane region" description="Helical" evidence="7">
    <location>
        <begin position="317"/>
        <end position="338"/>
    </location>
</feature>
<keyword evidence="3 7" id="KW-0812">Transmembrane</keyword>
<evidence type="ECO:0000313" key="9">
    <source>
        <dbReference type="Proteomes" id="UP000533269"/>
    </source>
</evidence>
<dbReference type="CDD" id="cd11555">
    <property type="entry name" value="SLC-NCS1sbd_u1"/>
    <property type="match status" value="1"/>
</dbReference>
<feature type="region of interest" description="Disordered" evidence="6">
    <location>
        <begin position="1"/>
        <end position="29"/>
    </location>
</feature>
<dbReference type="PANTHER" id="PTHR30618">
    <property type="entry name" value="NCS1 FAMILY PURINE/PYRIMIDINE TRANSPORTER"/>
    <property type="match status" value="1"/>
</dbReference>
<keyword evidence="4 7" id="KW-1133">Transmembrane helix</keyword>
<dbReference type="Gene3D" id="1.10.4160.10">
    <property type="entry name" value="Hydantoin permease"/>
    <property type="match status" value="1"/>
</dbReference>
<evidence type="ECO:0000256" key="5">
    <source>
        <dbReference type="ARBA" id="ARBA00023136"/>
    </source>
</evidence>
<feature type="transmembrane region" description="Helical" evidence="7">
    <location>
        <begin position="359"/>
        <end position="377"/>
    </location>
</feature>
<dbReference type="AlphaFoldDB" id="A0A7W4XY00"/>
<evidence type="ECO:0000256" key="3">
    <source>
        <dbReference type="ARBA" id="ARBA00022692"/>
    </source>
</evidence>
<keyword evidence="5 7" id="KW-0472">Membrane</keyword>
<dbReference type="EMBL" id="JACHVY010000003">
    <property type="protein sequence ID" value="MBB2902611.1"/>
    <property type="molecule type" value="Genomic_DNA"/>
</dbReference>
<comment type="caution">
    <text evidence="8">The sequence shown here is derived from an EMBL/GenBank/DDBJ whole genome shotgun (WGS) entry which is preliminary data.</text>
</comment>
<dbReference type="PANTHER" id="PTHR30618:SF6">
    <property type="entry name" value="NCS1 FAMILY NUCLEOBASE:CATION SYMPORTER-1"/>
    <property type="match status" value="1"/>
</dbReference>
<feature type="transmembrane region" description="Helical" evidence="7">
    <location>
        <begin position="383"/>
        <end position="408"/>
    </location>
</feature>
<gene>
    <name evidence="8" type="ORF">FHR75_003442</name>
</gene>
<feature type="transmembrane region" description="Helical" evidence="7">
    <location>
        <begin position="276"/>
        <end position="297"/>
    </location>
</feature>
<dbReference type="GO" id="GO:0005886">
    <property type="term" value="C:plasma membrane"/>
    <property type="evidence" value="ECO:0007669"/>
    <property type="project" value="TreeGrafter"/>
</dbReference>
<reference evidence="8 9" key="1">
    <citation type="submission" date="2020-08" db="EMBL/GenBank/DDBJ databases">
        <title>The Agave Microbiome: Exploring the role of microbial communities in plant adaptations to desert environments.</title>
        <authorList>
            <person name="Partida-Martinez L.P."/>
        </authorList>
    </citation>
    <scope>NUCLEOTIDE SEQUENCE [LARGE SCALE GENOMIC DNA]</scope>
    <source>
        <strain evidence="8 9">AS2.23</strain>
    </source>
</reference>
<dbReference type="OMA" id="YAICPWY"/>
<dbReference type="InterPro" id="IPR045225">
    <property type="entry name" value="Uracil/uridine/allantoin_perm"/>
</dbReference>
<feature type="transmembrane region" description="Helical" evidence="7">
    <location>
        <begin position="101"/>
        <end position="122"/>
    </location>
</feature>
<feature type="transmembrane region" description="Helical" evidence="7">
    <location>
        <begin position="460"/>
        <end position="479"/>
    </location>
</feature>
<dbReference type="InterPro" id="IPR001248">
    <property type="entry name" value="Pur-cyt_permease"/>
</dbReference>
<dbReference type="Proteomes" id="UP000533269">
    <property type="component" value="Unassembled WGS sequence"/>
</dbReference>
<accession>A0A7W4XY00</accession>
<feature type="transmembrane region" description="Helical" evidence="7">
    <location>
        <begin position="47"/>
        <end position="67"/>
    </location>
</feature>
<comment type="similarity">
    <text evidence="2">Belongs to the purine-cytosine permease (2.A.39) family.</text>
</comment>
<feature type="transmembrane region" description="Helical" evidence="7">
    <location>
        <begin position="234"/>
        <end position="255"/>
    </location>
</feature>
<evidence type="ECO:0000256" key="1">
    <source>
        <dbReference type="ARBA" id="ARBA00004141"/>
    </source>
</evidence>
<sequence>MSAPESAPPTRPPAPELRGAPSPRLHNEDLAPRRDAAPWRTWDLFCWWMSAWHSLGSYTFAIGLLVLGLTGWQVVVALVLGIAVLLWGCNLTGVAGQRAGVPFPVFARLSFGVFGANVPALLRAVVGVAWYGIQTYLASLAVMTMTLKVWPASQSLTAPQFLGMSALGWICFLVLWTLQLAVLHRGMEAVRKLSDVAGPVLWIAIAALAVWVLARAGWSVDWNYREGPALDTAGTVSAIVSGAFLTVAFLAGPMLNFADFSRNSPDARSIRRGNGLGLLVNGTAFVLVSVVIALASAEVHGQAVTDPVELVQDIDSVTLLLLATVSIAGSAVGINIILNFVSPAYDFANVAPSRISFRTGGVITAVVALVVMPWRLYSSPVMVNYFIGGVGALIGPVFGIVVADYYLLRRGRIDVDDLYSDSPTGRYWYRRGTNPNAIAALLVAGTITLLVAFLPALSALAAYSWLVGTVIGGGAYLLAERVHPSGSLLPEPAAVPAQLPTQR</sequence>
<dbReference type="GO" id="GO:0015205">
    <property type="term" value="F:nucleobase transmembrane transporter activity"/>
    <property type="evidence" value="ECO:0007669"/>
    <property type="project" value="TreeGrafter"/>
</dbReference>
<feature type="compositionally biased region" description="Pro residues" evidence="6">
    <location>
        <begin position="1"/>
        <end position="15"/>
    </location>
</feature>
<feature type="transmembrane region" description="Helical" evidence="7">
    <location>
        <begin position="196"/>
        <end position="214"/>
    </location>
</feature>
<feature type="transmembrane region" description="Helical" evidence="7">
    <location>
        <begin position="129"/>
        <end position="150"/>
    </location>
</feature>
<organism evidence="8 9">
    <name type="scientific">Kineococcus radiotolerans</name>
    <dbReference type="NCBI Taxonomy" id="131568"/>
    <lineage>
        <taxon>Bacteria</taxon>
        <taxon>Bacillati</taxon>
        <taxon>Actinomycetota</taxon>
        <taxon>Actinomycetes</taxon>
        <taxon>Kineosporiales</taxon>
        <taxon>Kineosporiaceae</taxon>
        <taxon>Kineococcus</taxon>
    </lineage>
</organism>
<comment type="subcellular location">
    <subcellularLocation>
        <location evidence="1">Membrane</location>
        <topology evidence="1">Multi-pass membrane protein</topology>
    </subcellularLocation>
</comment>
<evidence type="ECO:0000256" key="2">
    <source>
        <dbReference type="ARBA" id="ARBA00008974"/>
    </source>
</evidence>
<reference evidence="8 9" key="2">
    <citation type="submission" date="2020-08" db="EMBL/GenBank/DDBJ databases">
        <authorList>
            <person name="Partida-Martinez L."/>
            <person name="Huntemann M."/>
            <person name="Clum A."/>
            <person name="Wang J."/>
            <person name="Palaniappan K."/>
            <person name="Ritter S."/>
            <person name="Chen I.-M."/>
            <person name="Stamatis D."/>
            <person name="Reddy T."/>
            <person name="O'Malley R."/>
            <person name="Daum C."/>
            <person name="Shapiro N."/>
            <person name="Ivanova N."/>
            <person name="Kyrpides N."/>
            <person name="Woyke T."/>
        </authorList>
    </citation>
    <scope>NUCLEOTIDE SEQUENCE [LARGE SCALE GENOMIC DNA]</scope>
    <source>
        <strain evidence="8 9">AS2.23</strain>
    </source>
</reference>